<dbReference type="EMBL" id="BLJN01000001">
    <property type="protein sequence ID" value="GFE79443.1"/>
    <property type="molecule type" value="Genomic_DNA"/>
</dbReference>
<dbReference type="RefSeq" id="WP_161811112.1">
    <property type="nucleotide sequence ID" value="NZ_BLJN01000001.1"/>
</dbReference>
<evidence type="ECO:0000313" key="1">
    <source>
        <dbReference type="EMBL" id="GFE79443.1"/>
    </source>
</evidence>
<dbReference type="Proteomes" id="UP000445000">
    <property type="component" value="Unassembled WGS sequence"/>
</dbReference>
<accession>A0A829Y8U4</accession>
<sequence length="85" mass="9596">MVRFVKLLCLVDRTGEARELIDDATQEFEKHGGETIAENDYRKLLTLRSEIVDASEAARAKYWSEARQAMLSALKIDPVYLHGAA</sequence>
<comment type="caution">
    <text evidence="1">The sequence shown here is derived from an EMBL/GenBank/DDBJ whole genome shotgun (WGS) entry which is preliminary data.</text>
</comment>
<name>A0A829Y8U4_9GAMM</name>
<reference evidence="2" key="1">
    <citation type="submission" date="2020-01" db="EMBL/GenBank/DDBJ databases">
        <title>'Steroidobacter agaridevorans' sp. nov., agar-degrading bacteria isolated from rhizosphere soils.</title>
        <authorList>
            <person name="Ikenaga M."/>
            <person name="Kataoka M."/>
            <person name="Murouchi A."/>
            <person name="Katsuragi S."/>
            <person name="Sakai M."/>
        </authorList>
    </citation>
    <scope>NUCLEOTIDE SEQUENCE [LARGE SCALE GENOMIC DNA]</scope>
    <source>
        <strain evidence="2">YU21-B</strain>
    </source>
</reference>
<protein>
    <submittedName>
        <fullName evidence="1">Uncharacterized protein</fullName>
    </submittedName>
</protein>
<evidence type="ECO:0000313" key="2">
    <source>
        <dbReference type="Proteomes" id="UP000445000"/>
    </source>
</evidence>
<keyword evidence="2" id="KW-1185">Reference proteome</keyword>
<gene>
    <name evidence="1" type="ORF">GCM10011487_14430</name>
</gene>
<proteinExistence type="predicted"/>
<organism evidence="1 2">
    <name type="scientific">Steroidobacter agaridevorans</name>
    <dbReference type="NCBI Taxonomy" id="2695856"/>
    <lineage>
        <taxon>Bacteria</taxon>
        <taxon>Pseudomonadati</taxon>
        <taxon>Pseudomonadota</taxon>
        <taxon>Gammaproteobacteria</taxon>
        <taxon>Steroidobacterales</taxon>
        <taxon>Steroidobacteraceae</taxon>
        <taxon>Steroidobacter</taxon>
    </lineage>
</organism>
<dbReference type="AlphaFoldDB" id="A0A829Y8U4"/>